<sequence length="359" mass="40005">MAYLPTTIVSVNSTTGKPVYAQWNYRILCNPIDVEVPLKYFRVQDDLASRTRLRQSYQNVNNTRAGRFRLSEYDYERVTGFTLLDRIMQDIPGLDNNPSMLNEVAFGMGVYNTAFNNFTKLNTGYYHRSYKTGTANAMGLFSYAIPLEIVYMTPLLTWNPYNLAIYPDFKTPPANGRTGSTTDVTKAFNGSSPIAYYYLTPKEFYSSTTGQPDPADTAIATVGVLDKTGVIRNVTASGVQIFTLPIAGGYSSGPCTLHHSDSVFYDSQVLPNGTALTMYGRDGLYPATVGGLHSHDFTVFKQDYDLIMNGETVSVSTSLANGHQHNLELWKNPGTNVLEYKTCDYQNVCFDQHPKNIKL</sequence>
<reference evidence="1" key="1">
    <citation type="submission" date="2020-05" db="UniProtKB">
        <authorList>
            <consortium name="EnsemblMetazoa"/>
        </authorList>
    </citation>
    <scope>IDENTIFICATION</scope>
    <source>
        <strain evidence="1">BB02</strain>
    </source>
</reference>
<dbReference type="VEuPathDB" id="VectorBase:BGLAX_044065"/>
<gene>
    <name evidence="1" type="primary">106077248</name>
</gene>
<evidence type="ECO:0000313" key="1">
    <source>
        <dbReference type="EnsemblMetazoa" id="BGLB036199-PA"/>
    </source>
</evidence>
<name>A0A2C9LY27_BIOGL</name>
<protein>
    <submittedName>
        <fullName evidence="1">Uncharacterized protein</fullName>
    </submittedName>
</protein>
<dbReference type="KEGG" id="bgt:106077248"/>
<evidence type="ECO:0000313" key="2">
    <source>
        <dbReference type="Proteomes" id="UP000076420"/>
    </source>
</evidence>
<dbReference type="Proteomes" id="UP000076420">
    <property type="component" value="Unassembled WGS sequence"/>
</dbReference>
<accession>A0A2C9LY27</accession>
<dbReference type="VEuPathDB" id="VectorBase:BGLB036199"/>
<proteinExistence type="predicted"/>
<dbReference type="STRING" id="6526.A0A2C9LY27"/>
<dbReference type="AlphaFoldDB" id="A0A2C9LY27"/>
<organism evidence="1 2">
    <name type="scientific">Biomphalaria glabrata</name>
    <name type="common">Bloodfluke planorb</name>
    <name type="synonym">Freshwater snail</name>
    <dbReference type="NCBI Taxonomy" id="6526"/>
    <lineage>
        <taxon>Eukaryota</taxon>
        <taxon>Metazoa</taxon>
        <taxon>Spiralia</taxon>
        <taxon>Lophotrochozoa</taxon>
        <taxon>Mollusca</taxon>
        <taxon>Gastropoda</taxon>
        <taxon>Heterobranchia</taxon>
        <taxon>Euthyneura</taxon>
        <taxon>Panpulmonata</taxon>
        <taxon>Hygrophila</taxon>
        <taxon>Lymnaeoidea</taxon>
        <taxon>Planorbidae</taxon>
        <taxon>Biomphalaria</taxon>
    </lineage>
</organism>
<dbReference type="EnsemblMetazoa" id="BGLB036199-RA">
    <property type="protein sequence ID" value="BGLB036199-PA"/>
    <property type="gene ID" value="BGLB036199"/>
</dbReference>